<evidence type="ECO:0000313" key="2">
    <source>
        <dbReference type="Proteomes" id="UP001234178"/>
    </source>
</evidence>
<sequence>MAFDVLRIVTQKTNYQNWEKHSLFYDLTGYQLAASANESIEMGYDIVKMMSFLVSGGRSGLSTATGSKTKHLWKPDTPLDGLYCTRLRYFISAVVNK</sequence>
<dbReference type="Proteomes" id="UP001234178">
    <property type="component" value="Unassembled WGS sequence"/>
</dbReference>
<evidence type="ECO:0000313" key="1">
    <source>
        <dbReference type="EMBL" id="KAK4011339.1"/>
    </source>
</evidence>
<keyword evidence="2" id="KW-1185">Reference proteome</keyword>
<gene>
    <name evidence="1" type="ORF">OUZ56_020455</name>
</gene>
<comment type="caution">
    <text evidence="1">The sequence shown here is derived from an EMBL/GenBank/DDBJ whole genome shotgun (WGS) entry which is preliminary data.</text>
</comment>
<reference evidence="1 2" key="1">
    <citation type="journal article" date="2023" name="Nucleic Acids Res.">
        <title>The hologenome of Daphnia magna reveals possible DNA methylation and microbiome-mediated evolution of the host genome.</title>
        <authorList>
            <person name="Chaturvedi A."/>
            <person name="Li X."/>
            <person name="Dhandapani V."/>
            <person name="Marshall H."/>
            <person name="Kissane S."/>
            <person name="Cuenca-Cambronero M."/>
            <person name="Asole G."/>
            <person name="Calvet F."/>
            <person name="Ruiz-Romero M."/>
            <person name="Marangio P."/>
            <person name="Guigo R."/>
            <person name="Rago D."/>
            <person name="Mirbahai L."/>
            <person name="Eastwood N."/>
            <person name="Colbourne J.K."/>
            <person name="Zhou J."/>
            <person name="Mallon E."/>
            <person name="Orsini L."/>
        </authorList>
    </citation>
    <scope>NUCLEOTIDE SEQUENCE [LARGE SCALE GENOMIC DNA]</scope>
    <source>
        <strain evidence="1">LRV0_1</strain>
    </source>
</reference>
<protein>
    <submittedName>
        <fullName evidence="1">Uncharacterized protein</fullName>
    </submittedName>
</protein>
<organism evidence="1 2">
    <name type="scientific">Daphnia magna</name>
    <dbReference type="NCBI Taxonomy" id="35525"/>
    <lineage>
        <taxon>Eukaryota</taxon>
        <taxon>Metazoa</taxon>
        <taxon>Ecdysozoa</taxon>
        <taxon>Arthropoda</taxon>
        <taxon>Crustacea</taxon>
        <taxon>Branchiopoda</taxon>
        <taxon>Diplostraca</taxon>
        <taxon>Cladocera</taxon>
        <taxon>Anomopoda</taxon>
        <taxon>Daphniidae</taxon>
        <taxon>Daphnia</taxon>
    </lineage>
</organism>
<name>A0ABQ9ZEI8_9CRUS</name>
<dbReference type="EMBL" id="JAOYFB010000003">
    <property type="protein sequence ID" value="KAK4011339.1"/>
    <property type="molecule type" value="Genomic_DNA"/>
</dbReference>
<accession>A0ABQ9ZEI8</accession>
<proteinExistence type="predicted"/>